<accession>A0A7W6EFW2</accession>
<dbReference type="RefSeq" id="WP_246374759.1">
    <property type="nucleotide sequence ID" value="NZ_JACICC010000002.1"/>
</dbReference>
<evidence type="ECO:0000313" key="5">
    <source>
        <dbReference type="Proteomes" id="UP000537592"/>
    </source>
</evidence>
<evidence type="ECO:0000256" key="1">
    <source>
        <dbReference type="ARBA" id="ARBA00022729"/>
    </source>
</evidence>
<keyword evidence="5" id="KW-1185">Reference proteome</keyword>
<dbReference type="Gene3D" id="2.40.160.20">
    <property type="match status" value="1"/>
</dbReference>
<protein>
    <submittedName>
        <fullName evidence="4">Opacity protein-like surface antigen</fullName>
    </submittedName>
</protein>
<dbReference type="SUPFAM" id="SSF56925">
    <property type="entry name" value="OMPA-like"/>
    <property type="match status" value="1"/>
</dbReference>
<feature type="domain" description="Outer membrane protein beta-barrel" evidence="3">
    <location>
        <begin position="66"/>
        <end position="243"/>
    </location>
</feature>
<sequence length="252" mass="25850">MTFRNFLFGSVAGGLAAMLCIAPASADEVPLRLHPAEWNGENAAAGPIEDVSLPDAPDLDTIPFFAAGDNGFYLRADAGFGSLTAGKALTANGRFSPGLSGGGIAGIGAGYRFAHVLRADITAEYRSRTNIRTADGARAHISGATVLANVYADLGTWYGVTPYVGAGVGAGWNGLSVDGAFGGNGNRADLVWAVGGGFAFAVTPQASIDVGYRYLHTGTRRSAALALRESGSHDLRIGLRWNFGAGASAELP</sequence>
<dbReference type="InterPro" id="IPR011250">
    <property type="entry name" value="OMP/PagP_B-barrel"/>
</dbReference>
<dbReference type="AlphaFoldDB" id="A0A7W6EFW2"/>
<evidence type="ECO:0000259" key="3">
    <source>
        <dbReference type="Pfam" id="PF13505"/>
    </source>
</evidence>
<comment type="caution">
    <text evidence="4">The sequence shown here is derived from an EMBL/GenBank/DDBJ whole genome shotgun (WGS) entry which is preliminary data.</text>
</comment>
<evidence type="ECO:0000313" key="4">
    <source>
        <dbReference type="EMBL" id="MBB3809046.1"/>
    </source>
</evidence>
<feature type="signal peptide" evidence="2">
    <location>
        <begin position="1"/>
        <end position="26"/>
    </location>
</feature>
<gene>
    <name evidence="4" type="ORF">FHS81_001116</name>
</gene>
<reference evidence="4 5" key="1">
    <citation type="submission" date="2020-08" db="EMBL/GenBank/DDBJ databases">
        <title>Genomic Encyclopedia of Type Strains, Phase IV (KMG-IV): sequencing the most valuable type-strain genomes for metagenomic binning, comparative biology and taxonomic classification.</title>
        <authorList>
            <person name="Goeker M."/>
        </authorList>
    </citation>
    <scope>NUCLEOTIDE SEQUENCE [LARGE SCALE GENOMIC DNA]</scope>
    <source>
        <strain evidence="4 5">DSM 28760</strain>
    </source>
</reference>
<dbReference type="EMBL" id="JACICC010000002">
    <property type="protein sequence ID" value="MBB3809046.1"/>
    <property type="molecule type" value="Genomic_DNA"/>
</dbReference>
<feature type="chain" id="PRO_5030802949" evidence="2">
    <location>
        <begin position="27"/>
        <end position="252"/>
    </location>
</feature>
<organism evidence="4 5">
    <name type="scientific">Pseudochelatococcus contaminans</name>
    <dbReference type="NCBI Taxonomy" id="1538103"/>
    <lineage>
        <taxon>Bacteria</taxon>
        <taxon>Pseudomonadati</taxon>
        <taxon>Pseudomonadota</taxon>
        <taxon>Alphaproteobacteria</taxon>
        <taxon>Hyphomicrobiales</taxon>
        <taxon>Chelatococcaceae</taxon>
        <taxon>Pseudochelatococcus</taxon>
    </lineage>
</organism>
<dbReference type="InterPro" id="IPR027385">
    <property type="entry name" value="Beta-barrel_OMP"/>
</dbReference>
<dbReference type="Pfam" id="PF13505">
    <property type="entry name" value="OMP_b-brl"/>
    <property type="match status" value="1"/>
</dbReference>
<evidence type="ECO:0000256" key="2">
    <source>
        <dbReference type="SAM" id="SignalP"/>
    </source>
</evidence>
<proteinExistence type="predicted"/>
<dbReference type="Proteomes" id="UP000537592">
    <property type="component" value="Unassembled WGS sequence"/>
</dbReference>
<name>A0A7W6EFW2_9HYPH</name>
<keyword evidence="1 2" id="KW-0732">Signal</keyword>